<dbReference type="Proteomes" id="UP000008068">
    <property type="component" value="Unassembled WGS sequence"/>
</dbReference>
<dbReference type="HOGENOM" id="CLU_040220_2_1_1"/>
<dbReference type="EMBL" id="GL379936">
    <property type="protein sequence ID" value="EGT36664.1"/>
    <property type="molecule type" value="Genomic_DNA"/>
</dbReference>
<dbReference type="PANTHER" id="PTHR21503">
    <property type="entry name" value="F-BOX-CONTAINING HYPOTHETICAL PROTEIN C.ELEGANS"/>
    <property type="match status" value="1"/>
</dbReference>
<dbReference type="PROSITE" id="PS50181">
    <property type="entry name" value="FBOX"/>
    <property type="match status" value="1"/>
</dbReference>
<dbReference type="Pfam" id="PF00646">
    <property type="entry name" value="F-box"/>
    <property type="match status" value="1"/>
</dbReference>
<dbReference type="PANTHER" id="PTHR21503:SF8">
    <property type="entry name" value="F-BOX ASSOCIATED DOMAIN-CONTAINING PROTEIN-RELATED"/>
    <property type="match status" value="1"/>
</dbReference>
<dbReference type="InParanoid" id="G0NS58"/>
<organism evidence="3">
    <name type="scientific">Caenorhabditis brenneri</name>
    <name type="common">Nematode worm</name>
    <dbReference type="NCBI Taxonomy" id="135651"/>
    <lineage>
        <taxon>Eukaryota</taxon>
        <taxon>Metazoa</taxon>
        <taxon>Ecdysozoa</taxon>
        <taxon>Nematoda</taxon>
        <taxon>Chromadorea</taxon>
        <taxon>Rhabditida</taxon>
        <taxon>Rhabditina</taxon>
        <taxon>Rhabditomorpha</taxon>
        <taxon>Rhabditoidea</taxon>
        <taxon>Rhabditidae</taxon>
        <taxon>Peloderinae</taxon>
        <taxon>Caenorhabditis</taxon>
    </lineage>
</organism>
<sequence>MLLRLPYLVQMQIIKQLELYEYFFLGLCSKRTKLMLQRIRCHSFDKAVINTFRSVLQVQKIPITGEKVVMYSAKNNMENMHLRHEVKFWDRRIQLEFRNTTIRCRISTHPTLNIPILWCKSKHQNLLPMTLHHYICDVFHLYTDIQIIFRFSRLSDFPDTMEVDNLWEYASQYQEGHVQFFDKINIRNSLNLSEFLTLEVFHKILSVEHILIQAAQYITVEYLWQFRGCTAVFEMVNSISNQDLVRFLNNWLEGDNRKLEAILVRMNYASSNTFDKEEIFRNFDVKPWDPKRRARRFLYPDGWRVLDETDPADCTEGMDIERNDGMLATVIITPTLFRFFVWHQRFPDPVKNKPMIKPPMVGEQKWMMVGNIFF</sequence>
<feature type="domain" description="F-box" evidence="1">
    <location>
        <begin position="1"/>
        <end position="47"/>
    </location>
</feature>
<accession>G0NS58</accession>
<dbReference type="OMA" id="FRFFVWH"/>
<evidence type="ECO:0000313" key="2">
    <source>
        <dbReference type="EMBL" id="EGT36664.1"/>
    </source>
</evidence>
<dbReference type="AlphaFoldDB" id="G0NS58"/>
<keyword evidence="3" id="KW-1185">Reference proteome</keyword>
<gene>
    <name evidence="2" type="ORF">CAEBREN_06092</name>
</gene>
<proteinExistence type="predicted"/>
<evidence type="ECO:0000313" key="3">
    <source>
        <dbReference type="Proteomes" id="UP000008068"/>
    </source>
</evidence>
<protein>
    <recommendedName>
        <fullName evidence="1">F-box domain-containing protein</fullName>
    </recommendedName>
</protein>
<name>G0NS58_CAEBE</name>
<dbReference type="InterPro" id="IPR001810">
    <property type="entry name" value="F-box_dom"/>
</dbReference>
<reference evidence="3" key="1">
    <citation type="submission" date="2011-07" db="EMBL/GenBank/DDBJ databases">
        <authorList>
            <consortium name="Caenorhabditis brenneri Sequencing and Analysis Consortium"/>
            <person name="Wilson R.K."/>
        </authorList>
    </citation>
    <scope>NUCLEOTIDE SEQUENCE [LARGE SCALE GENOMIC DNA]</scope>
    <source>
        <strain evidence="3">PB2801</strain>
    </source>
</reference>
<dbReference type="eggNOG" id="ENOG502THJ8">
    <property type="taxonomic scope" value="Eukaryota"/>
</dbReference>
<evidence type="ECO:0000259" key="1">
    <source>
        <dbReference type="PROSITE" id="PS50181"/>
    </source>
</evidence>
<dbReference type="OrthoDB" id="5799218at2759"/>